<dbReference type="RefSeq" id="WP_014199461.1">
    <property type="nucleotide sequence ID" value="NC_016595.1"/>
</dbReference>
<evidence type="ECO:0000313" key="2">
    <source>
        <dbReference type="Proteomes" id="UP000007319"/>
    </source>
</evidence>
<dbReference type="KEGG" id="abs:AZOBR_p340187"/>
<dbReference type="AlphaFoldDB" id="A0A9P1JZW4"/>
<evidence type="ECO:0000313" key="1">
    <source>
        <dbReference type="EMBL" id="CCD02949.1"/>
    </source>
</evidence>
<gene>
    <name evidence="1" type="ORF">AZOBR_p340187</name>
</gene>
<proteinExistence type="predicted"/>
<protein>
    <submittedName>
        <fullName evidence="1">Uncharacterized protein</fullName>
    </submittedName>
</protein>
<dbReference type="EMBL" id="HE577330">
    <property type="protein sequence ID" value="CCD02949.1"/>
    <property type="molecule type" value="Genomic_DNA"/>
</dbReference>
<dbReference type="Proteomes" id="UP000007319">
    <property type="component" value="Plasmid AZOBR_p3"/>
</dbReference>
<accession>A0A9P1JZW4</accession>
<geneLocation type="plasmid" evidence="1 2">
    <name>AZOBR_p3</name>
</geneLocation>
<reference evidence="1 2" key="1">
    <citation type="journal article" date="2011" name="PLoS Genet.">
        <title>Azospirillum genomes reveal transition of bacteria from aquatic to terrestrial environments.</title>
        <authorList>
            <person name="Wisniewski-Dye F."/>
            <person name="Borziak K."/>
            <person name="Khalsa-Moyers G."/>
            <person name="Alexandre G."/>
            <person name="Sukharnikov L.O."/>
            <person name="Wuichet K."/>
            <person name="Hurst G.B."/>
            <person name="McDonald W.H."/>
            <person name="Robertson J.S."/>
            <person name="Barbe V."/>
            <person name="Calteau A."/>
            <person name="Rouy Z."/>
            <person name="Mangenot S."/>
            <person name="Prigent-Combaret C."/>
            <person name="Normand P."/>
            <person name="Boyer M."/>
            <person name="Siguier P."/>
            <person name="Dessaux Y."/>
            <person name="Elmerich C."/>
            <person name="Condemine G."/>
            <person name="Krishnen G."/>
            <person name="Kennedy I."/>
            <person name="Paterson A.H."/>
            <person name="Gonzalez V."/>
            <person name="Mavingui P."/>
            <person name="Zhulin I.B."/>
        </authorList>
    </citation>
    <scope>NUCLEOTIDE SEQUENCE [LARGE SCALE GENOMIC DNA]</scope>
    <source>
        <strain evidence="1 2">Sp245</strain>
    </source>
</reference>
<keyword evidence="2" id="KW-1185">Reference proteome</keyword>
<keyword evidence="1" id="KW-0614">Plasmid</keyword>
<name>A0A9P1JZW4_9PROT</name>
<sequence length="82" mass="8885">MTDEQINALREAVASLPIVLWHDPNGAMRFVKSVPTEPRDPDGTGYPEMVAILEGGQHIDLPNVDPEDFLCAAKLFPATPSA</sequence>
<organism evidence="1 2">
    <name type="scientific">Azospirillum baldaniorum</name>
    <dbReference type="NCBI Taxonomy" id="1064539"/>
    <lineage>
        <taxon>Bacteria</taxon>
        <taxon>Pseudomonadati</taxon>
        <taxon>Pseudomonadota</taxon>
        <taxon>Alphaproteobacteria</taxon>
        <taxon>Rhodospirillales</taxon>
        <taxon>Azospirillaceae</taxon>
        <taxon>Azospirillum</taxon>
    </lineage>
</organism>